<evidence type="ECO:0000313" key="3">
    <source>
        <dbReference type="Proteomes" id="UP000681340"/>
    </source>
</evidence>
<keyword evidence="1" id="KW-1133">Transmembrane helix</keyword>
<proteinExistence type="predicted"/>
<dbReference type="RefSeq" id="WP_212987060.1">
    <property type="nucleotide sequence ID" value="NZ_BAABEA010000005.1"/>
</dbReference>
<comment type="caution">
    <text evidence="2">The sequence shown here is derived from an EMBL/GenBank/DDBJ whole genome shotgun (WGS) entry which is preliminary data.</text>
</comment>
<feature type="transmembrane region" description="Helical" evidence="1">
    <location>
        <begin position="73"/>
        <end position="94"/>
    </location>
</feature>
<name>A0A919VJ95_9ACTN</name>
<dbReference type="EMBL" id="BOQL01000009">
    <property type="protein sequence ID" value="GIM64273.1"/>
    <property type="molecule type" value="Genomic_DNA"/>
</dbReference>
<keyword evidence="3" id="KW-1185">Reference proteome</keyword>
<gene>
    <name evidence="2" type="ORF">Aau02nite_09360</name>
</gene>
<feature type="transmembrane region" description="Helical" evidence="1">
    <location>
        <begin position="49"/>
        <end position="67"/>
    </location>
</feature>
<feature type="transmembrane region" description="Helical" evidence="1">
    <location>
        <begin position="6"/>
        <end position="28"/>
    </location>
</feature>
<accession>A0A919VJ95</accession>
<evidence type="ECO:0000256" key="1">
    <source>
        <dbReference type="SAM" id="Phobius"/>
    </source>
</evidence>
<reference evidence="2" key="1">
    <citation type="submission" date="2021-03" db="EMBL/GenBank/DDBJ databases">
        <title>Whole genome shotgun sequence of Actinoplanes auranticolor NBRC 12245.</title>
        <authorList>
            <person name="Komaki H."/>
            <person name="Tamura T."/>
        </authorList>
    </citation>
    <scope>NUCLEOTIDE SEQUENCE</scope>
    <source>
        <strain evidence="2">NBRC 12245</strain>
    </source>
</reference>
<evidence type="ECO:0000313" key="2">
    <source>
        <dbReference type="EMBL" id="GIM64273.1"/>
    </source>
</evidence>
<organism evidence="2 3">
    <name type="scientific">Actinoplanes auranticolor</name>
    <dbReference type="NCBI Taxonomy" id="47988"/>
    <lineage>
        <taxon>Bacteria</taxon>
        <taxon>Bacillati</taxon>
        <taxon>Actinomycetota</taxon>
        <taxon>Actinomycetes</taxon>
        <taxon>Micromonosporales</taxon>
        <taxon>Micromonosporaceae</taxon>
        <taxon>Actinoplanes</taxon>
    </lineage>
</organism>
<dbReference type="Proteomes" id="UP000681340">
    <property type="component" value="Unassembled WGS sequence"/>
</dbReference>
<sequence>MPTVDVVLLLAKAVLGVLVLASAVWLLVQHNRRPGRVRLFRRPVQRPRLLAGAYAVLALWAGIQVVQDLTDNSLALKLISLATLGAFMILIACARRPA</sequence>
<keyword evidence="1" id="KW-0812">Transmembrane</keyword>
<protein>
    <submittedName>
        <fullName evidence="2">Uncharacterized protein</fullName>
    </submittedName>
</protein>
<dbReference type="AlphaFoldDB" id="A0A919VJ95"/>
<keyword evidence="1" id="KW-0472">Membrane</keyword>